<dbReference type="InterPro" id="IPR013783">
    <property type="entry name" value="Ig-like_fold"/>
</dbReference>
<organism evidence="2 3">
    <name type="scientific">Peredibacter starrii</name>
    <dbReference type="NCBI Taxonomy" id="28202"/>
    <lineage>
        <taxon>Bacteria</taxon>
        <taxon>Pseudomonadati</taxon>
        <taxon>Bdellovibrionota</taxon>
        <taxon>Bacteriovoracia</taxon>
        <taxon>Bacteriovoracales</taxon>
        <taxon>Bacteriovoracaceae</taxon>
        <taxon>Peredibacter</taxon>
    </lineage>
</organism>
<dbReference type="InterPro" id="IPR032675">
    <property type="entry name" value="LRR_dom_sf"/>
</dbReference>
<dbReference type="KEGG" id="psti:SOO65_05460"/>
<dbReference type="InterPro" id="IPR011889">
    <property type="entry name" value="Liste_lipo_26"/>
</dbReference>
<dbReference type="SUPFAM" id="SSF49313">
    <property type="entry name" value="Cadherin-like"/>
    <property type="match status" value="1"/>
</dbReference>
<dbReference type="Gene3D" id="2.60.40.10">
    <property type="entry name" value="Immunoglobulins"/>
    <property type="match status" value="1"/>
</dbReference>
<dbReference type="SUPFAM" id="SSF49299">
    <property type="entry name" value="PKD domain"/>
    <property type="match status" value="1"/>
</dbReference>
<dbReference type="PROSITE" id="PS50093">
    <property type="entry name" value="PKD"/>
    <property type="match status" value="1"/>
</dbReference>
<accession>A0AAX4HSN0</accession>
<dbReference type="InterPro" id="IPR035986">
    <property type="entry name" value="PKD_dom_sf"/>
</dbReference>
<dbReference type="SUPFAM" id="SSF52058">
    <property type="entry name" value="L domain-like"/>
    <property type="match status" value="1"/>
</dbReference>
<name>A0AAX4HSN0_9BACT</name>
<dbReference type="Proteomes" id="UP001324634">
    <property type="component" value="Chromosome"/>
</dbReference>
<evidence type="ECO:0000313" key="3">
    <source>
        <dbReference type="Proteomes" id="UP001324634"/>
    </source>
</evidence>
<protein>
    <submittedName>
        <fullName evidence="2">BspA family leucine-rich repeat surface protein</fullName>
    </submittedName>
</protein>
<dbReference type="InterPro" id="IPR005046">
    <property type="entry name" value="DUF285"/>
</dbReference>
<dbReference type="GO" id="GO:0005509">
    <property type="term" value="F:calcium ion binding"/>
    <property type="evidence" value="ECO:0007669"/>
    <property type="project" value="InterPro"/>
</dbReference>
<dbReference type="Pfam" id="PF05345">
    <property type="entry name" value="He_PIG"/>
    <property type="match status" value="1"/>
</dbReference>
<proteinExistence type="predicted"/>
<dbReference type="InterPro" id="IPR015919">
    <property type="entry name" value="Cadherin-like_sf"/>
</dbReference>
<reference evidence="2 3" key="1">
    <citation type="submission" date="2023-11" db="EMBL/GenBank/DDBJ databases">
        <title>Peredibacter starrii A3.12.</title>
        <authorList>
            <person name="Mitchell R.J."/>
        </authorList>
    </citation>
    <scope>NUCLEOTIDE SEQUENCE [LARGE SCALE GENOMIC DNA]</scope>
    <source>
        <strain evidence="2 3">A3.12</strain>
    </source>
</reference>
<dbReference type="Gene3D" id="3.80.10.10">
    <property type="entry name" value="Ribonuclease Inhibitor"/>
    <property type="match status" value="1"/>
</dbReference>
<dbReference type="Pfam" id="PF03382">
    <property type="entry name" value="DUF285"/>
    <property type="match status" value="2"/>
</dbReference>
<dbReference type="AlphaFoldDB" id="A0AAX4HSN0"/>
<dbReference type="EMBL" id="CP139487">
    <property type="protein sequence ID" value="WPU66188.1"/>
    <property type="molecule type" value="Genomic_DNA"/>
</dbReference>
<dbReference type="GO" id="GO:0016020">
    <property type="term" value="C:membrane"/>
    <property type="evidence" value="ECO:0007669"/>
    <property type="project" value="InterPro"/>
</dbReference>
<feature type="domain" description="PKD" evidence="1">
    <location>
        <begin position="177"/>
        <end position="210"/>
    </location>
</feature>
<sequence>MLRFLLFISILLTTTGCNNHIKASFDNFTNNGPVSVGAPSIANISDKIVYEGRSITIDVNDNSTNGDVDGDGNPITYTCFYDMTVDAAVANTNDCTLIPGLSFNTSTGVLTWTPNGSQSGNYEIKITATAESTTDEEIFKLEVKPPLPFTSRWETTGPNETITLPLRAGYNYNMVVDWGDGTPTSTITSDADPDKTHNYVNAGIYTVVITGLAEAWFFDYDSSSSNIIEVVELGGLGWKNLENAFAGCDNLVSFAGGDTSEVTNMSSMFSFNTNLTHVDLSSFDTAAVTDMSEMFSETHQLTSLDVSNFNTAAVTDMDYMFNYNAATSLDLSNFNTSAVTSMHGMFWGSSVSSLDLSSFNTSNVTSMNSMFRLTSNLATLNLSSFNTSSVTDMISMFQSATSLTTLNLSHFNTSNIEWMDGMFVGTTNLTSINATNWDVSAVTSYTFIWNASNPGLQVICDQGGSPGTGDLFSKPCN</sequence>
<dbReference type="InterPro" id="IPR000601">
    <property type="entry name" value="PKD_dom"/>
</dbReference>
<dbReference type="PROSITE" id="PS51257">
    <property type="entry name" value="PROKAR_LIPOPROTEIN"/>
    <property type="match status" value="1"/>
</dbReference>
<keyword evidence="3" id="KW-1185">Reference proteome</keyword>
<dbReference type="NCBIfam" id="TIGR02167">
    <property type="entry name" value="Liste_lipo_26"/>
    <property type="match status" value="7"/>
</dbReference>
<evidence type="ECO:0000259" key="1">
    <source>
        <dbReference type="PROSITE" id="PS50093"/>
    </source>
</evidence>
<evidence type="ECO:0000313" key="2">
    <source>
        <dbReference type="EMBL" id="WPU66188.1"/>
    </source>
</evidence>
<gene>
    <name evidence="2" type="ORF">SOO65_05460</name>
</gene>
<dbReference type="RefSeq" id="WP_321398143.1">
    <property type="nucleotide sequence ID" value="NZ_CP139487.1"/>
</dbReference>